<comment type="subcellular location">
    <subcellularLocation>
        <location evidence="1">Cytoplasm</location>
    </subcellularLocation>
</comment>
<dbReference type="AlphaFoldDB" id="A0A7I8VA04"/>
<dbReference type="InterPro" id="IPR005140">
    <property type="entry name" value="eRF1_Pelota-like_N"/>
</dbReference>
<proteinExistence type="inferred from homology"/>
<evidence type="ECO:0000256" key="5">
    <source>
        <dbReference type="ARBA" id="ARBA00022490"/>
    </source>
</evidence>
<evidence type="ECO:0000256" key="3">
    <source>
        <dbReference type="ARBA" id="ARBA00011520"/>
    </source>
</evidence>
<dbReference type="SUPFAM" id="SSF55315">
    <property type="entry name" value="L30e-like"/>
    <property type="match status" value="1"/>
</dbReference>
<dbReference type="PANTHER" id="PTHR10113">
    <property type="entry name" value="PEPTIDE CHAIN RELEASE FACTOR SUBUNIT 1"/>
    <property type="match status" value="1"/>
</dbReference>
<dbReference type="Pfam" id="PF03463">
    <property type="entry name" value="eRF1_1"/>
    <property type="match status" value="1"/>
</dbReference>
<comment type="caution">
    <text evidence="8">The sequence shown here is derived from an EMBL/GenBank/DDBJ whole genome shotgun (WGS) entry which is preliminary data.</text>
</comment>
<dbReference type="Gene3D" id="3.30.960.10">
    <property type="entry name" value="eRF1 domain 1"/>
    <property type="match status" value="1"/>
</dbReference>
<dbReference type="EMBL" id="CAJFCJ010000003">
    <property type="protein sequence ID" value="CAD5113071.1"/>
    <property type="molecule type" value="Genomic_DNA"/>
</dbReference>
<comment type="subunit">
    <text evidence="3">Heterodimer of two subunits, one of which binds GTP.</text>
</comment>
<dbReference type="Gene3D" id="3.30.1330.30">
    <property type="match status" value="1"/>
</dbReference>
<dbReference type="InterPro" id="IPR024049">
    <property type="entry name" value="eRF1_1_sf"/>
</dbReference>
<dbReference type="GO" id="GO:0003747">
    <property type="term" value="F:translation release factor activity"/>
    <property type="evidence" value="ECO:0007669"/>
    <property type="project" value="InterPro"/>
</dbReference>
<sequence>MAEKAFDSCVDFWRFKKLLKFLEFAKGNGTSLITLLIPQKDQISRVTRMLGEELGTASSIKSKLNRQSVESAITSILQKLKLYKCVPKNGLVIFSGTVITKEGKNKKHILDFEPTKPMSDKLYLCDNKFYIEPLKSMLREEESYGFIIIDGQGTLFANVSGNARTILQKFSAGLPKKHARGGSSAARFGRERLLKRQAYIKKVAETAKDCFINAELKANVSGIIVAGSAELKTDLIKYDLLDNRIKEKIIEVVDIEYGDVIGLNRAIDLAAEKIGNLHFVKEKAIIRNFFDCIQRDNGKYCYGCEDTMEALKKGAVETLICWEDLEVMYFKLKNSREEIFTTHYLSPREAQNLNIFKDSNTGFRLELVEQELLVEYLIEKYSKFGTDMKIITNGTQEGKQFIAGFGGIGGILRYKMSFSNSINEENEEDFNLDEYDL</sequence>
<keyword evidence="9" id="KW-1185">Reference proteome</keyword>
<protein>
    <recommendedName>
        <fullName evidence="4">Eukaryotic peptide chain release factor subunit 1</fullName>
    </recommendedName>
</protein>
<dbReference type="Pfam" id="PF03464">
    <property type="entry name" value="eRF1_2"/>
    <property type="match status" value="1"/>
</dbReference>
<dbReference type="FunFam" id="3.30.1330.30:FF:000032">
    <property type="entry name" value="Eukaryotic peptide chain release factor subunit 1"/>
    <property type="match status" value="1"/>
</dbReference>
<dbReference type="InterPro" id="IPR005141">
    <property type="entry name" value="eRF1_2"/>
</dbReference>
<reference evidence="8 9" key="1">
    <citation type="submission" date="2020-08" db="EMBL/GenBank/DDBJ databases">
        <authorList>
            <person name="Hejnol A."/>
        </authorList>
    </citation>
    <scope>NUCLEOTIDE SEQUENCE [LARGE SCALE GENOMIC DNA]</scope>
</reference>
<dbReference type="Gene3D" id="3.30.420.60">
    <property type="entry name" value="eRF1 domain 2"/>
    <property type="match status" value="1"/>
</dbReference>
<dbReference type="SUPFAM" id="SSF53137">
    <property type="entry name" value="Translational machinery components"/>
    <property type="match status" value="1"/>
</dbReference>
<evidence type="ECO:0000256" key="2">
    <source>
        <dbReference type="ARBA" id="ARBA00005326"/>
    </source>
</evidence>
<dbReference type="InterPro" id="IPR042226">
    <property type="entry name" value="eFR1_2_sf"/>
</dbReference>
<dbReference type="NCBIfam" id="TIGR03676">
    <property type="entry name" value="aRF1_eRF1"/>
    <property type="match status" value="1"/>
</dbReference>
<dbReference type="Proteomes" id="UP000549394">
    <property type="component" value="Unassembled WGS sequence"/>
</dbReference>
<name>A0A7I8VA04_9ANNE</name>
<evidence type="ECO:0000259" key="7">
    <source>
        <dbReference type="SMART" id="SM01194"/>
    </source>
</evidence>
<dbReference type="InterPro" id="IPR005142">
    <property type="entry name" value="eRF1_3"/>
</dbReference>
<dbReference type="SUPFAM" id="SSF55481">
    <property type="entry name" value="N-terminal domain of eukaryotic peptide chain release factor subunit 1, ERF1"/>
    <property type="match status" value="1"/>
</dbReference>
<organism evidence="8 9">
    <name type="scientific">Dimorphilus gyrociliatus</name>
    <dbReference type="NCBI Taxonomy" id="2664684"/>
    <lineage>
        <taxon>Eukaryota</taxon>
        <taxon>Metazoa</taxon>
        <taxon>Spiralia</taxon>
        <taxon>Lophotrochozoa</taxon>
        <taxon>Annelida</taxon>
        <taxon>Polychaeta</taxon>
        <taxon>Polychaeta incertae sedis</taxon>
        <taxon>Dinophilidae</taxon>
        <taxon>Dimorphilus</taxon>
    </lineage>
</organism>
<dbReference type="GO" id="GO:0005737">
    <property type="term" value="C:cytoplasm"/>
    <property type="evidence" value="ECO:0007669"/>
    <property type="project" value="UniProtKB-SubCell"/>
</dbReference>
<evidence type="ECO:0000313" key="8">
    <source>
        <dbReference type="EMBL" id="CAD5113071.1"/>
    </source>
</evidence>
<keyword evidence="6" id="KW-0648">Protein biosynthesis</keyword>
<dbReference type="SMART" id="SM01194">
    <property type="entry name" value="eRF1_1"/>
    <property type="match status" value="1"/>
</dbReference>
<dbReference type="OrthoDB" id="10254527at2759"/>
<evidence type="ECO:0000256" key="4">
    <source>
        <dbReference type="ARBA" id="ARBA00013382"/>
    </source>
</evidence>
<dbReference type="InterPro" id="IPR004403">
    <property type="entry name" value="Peptide_chain-rel_eRF1/aRF1"/>
</dbReference>
<keyword evidence="5" id="KW-0963">Cytoplasm</keyword>
<dbReference type="InterPro" id="IPR029064">
    <property type="entry name" value="Ribosomal_eL30-like_sf"/>
</dbReference>
<gene>
    <name evidence="8" type="ORF">DGYR_LOCUS2119</name>
</gene>
<accession>A0A7I8VA04</accession>
<comment type="similarity">
    <text evidence="2">Belongs to the eukaryotic release factor 1 family.</text>
</comment>
<feature type="domain" description="eRF1/Pelota-like N-terminal" evidence="7">
    <location>
        <begin position="3"/>
        <end position="139"/>
    </location>
</feature>
<evidence type="ECO:0000256" key="6">
    <source>
        <dbReference type="ARBA" id="ARBA00022917"/>
    </source>
</evidence>
<evidence type="ECO:0000313" key="9">
    <source>
        <dbReference type="Proteomes" id="UP000549394"/>
    </source>
</evidence>
<evidence type="ECO:0000256" key="1">
    <source>
        <dbReference type="ARBA" id="ARBA00004496"/>
    </source>
</evidence>
<dbReference type="FunFam" id="3.30.960.10:FF:000003">
    <property type="entry name" value="Peptide chain release factor subunit 1"/>
    <property type="match status" value="1"/>
</dbReference>
<dbReference type="Pfam" id="PF03465">
    <property type="entry name" value="eRF1_3"/>
    <property type="match status" value="1"/>
</dbReference>